<gene>
    <name evidence="7" type="primary">INDY1</name>
</gene>
<dbReference type="AlphaFoldDB" id="A0A034WLH9"/>
<evidence type="ECO:0000256" key="4">
    <source>
        <dbReference type="ARBA" id="ARBA00022989"/>
    </source>
</evidence>
<proteinExistence type="inferred from homology"/>
<evidence type="ECO:0000256" key="5">
    <source>
        <dbReference type="ARBA" id="ARBA00023136"/>
    </source>
</evidence>
<feature type="transmembrane region" description="Helical" evidence="6">
    <location>
        <begin position="474"/>
        <end position="492"/>
    </location>
</feature>
<dbReference type="GO" id="GO:0015141">
    <property type="term" value="F:succinate transmembrane transporter activity"/>
    <property type="evidence" value="ECO:0007669"/>
    <property type="project" value="TreeGrafter"/>
</dbReference>
<dbReference type="InterPro" id="IPR001898">
    <property type="entry name" value="SLC13A/DASS"/>
</dbReference>
<name>A0A034WLH9_BACDO</name>
<reference evidence="7" key="1">
    <citation type="journal article" date="2014" name="BMC Genomics">
        <title>Characterizing the developmental transcriptome of the oriental fruit fly, Bactrocera dorsalis (Diptera: Tephritidae) through comparative genomic analysis with Drosophila melanogaster utilizing modENCODE datasets.</title>
        <authorList>
            <person name="Geib S.M."/>
            <person name="Calla B."/>
            <person name="Hall B."/>
            <person name="Hou S."/>
            <person name="Manoukis N.C."/>
        </authorList>
    </citation>
    <scope>NUCLEOTIDE SEQUENCE</scope>
    <source>
        <strain evidence="7">Punador</strain>
    </source>
</reference>
<feature type="transmembrane region" description="Helical" evidence="6">
    <location>
        <begin position="197"/>
        <end position="222"/>
    </location>
</feature>
<keyword evidence="3 6" id="KW-0812">Transmembrane</keyword>
<dbReference type="GO" id="GO:0005886">
    <property type="term" value="C:plasma membrane"/>
    <property type="evidence" value="ECO:0007669"/>
    <property type="project" value="TreeGrafter"/>
</dbReference>
<organism evidence="7">
    <name type="scientific">Bactrocera dorsalis</name>
    <name type="common">Oriental fruit fly</name>
    <name type="synonym">Dacus dorsalis</name>
    <dbReference type="NCBI Taxonomy" id="27457"/>
    <lineage>
        <taxon>Eukaryota</taxon>
        <taxon>Metazoa</taxon>
        <taxon>Ecdysozoa</taxon>
        <taxon>Arthropoda</taxon>
        <taxon>Hexapoda</taxon>
        <taxon>Insecta</taxon>
        <taxon>Pterygota</taxon>
        <taxon>Neoptera</taxon>
        <taxon>Endopterygota</taxon>
        <taxon>Diptera</taxon>
        <taxon>Brachycera</taxon>
        <taxon>Muscomorpha</taxon>
        <taxon>Tephritoidea</taxon>
        <taxon>Tephritidae</taxon>
        <taxon>Bactrocera</taxon>
        <taxon>Bactrocera</taxon>
    </lineage>
</organism>
<keyword evidence="4 6" id="KW-1133">Transmembrane helix</keyword>
<feature type="transmembrane region" description="Helical" evidence="6">
    <location>
        <begin position="91"/>
        <end position="109"/>
    </location>
</feature>
<feature type="transmembrane region" description="Helical" evidence="6">
    <location>
        <begin position="56"/>
        <end position="79"/>
    </location>
</feature>
<feature type="transmembrane region" description="Helical" evidence="6">
    <location>
        <begin position="129"/>
        <end position="148"/>
    </location>
</feature>
<keyword evidence="5 6" id="KW-0472">Membrane</keyword>
<dbReference type="PANTHER" id="PTHR10283:SF82">
    <property type="entry name" value="SOLUTE CARRIER FAMILY 13 MEMBER 2"/>
    <property type="match status" value="1"/>
</dbReference>
<dbReference type="GO" id="GO:0015137">
    <property type="term" value="F:citrate transmembrane transporter activity"/>
    <property type="evidence" value="ECO:0007669"/>
    <property type="project" value="TreeGrafter"/>
</dbReference>
<evidence type="ECO:0000256" key="3">
    <source>
        <dbReference type="ARBA" id="ARBA00022692"/>
    </source>
</evidence>
<feature type="transmembrane region" description="Helical" evidence="6">
    <location>
        <begin position="392"/>
        <end position="411"/>
    </location>
</feature>
<dbReference type="EMBL" id="GAKP01003942">
    <property type="protein sequence ID" value="JAC55010.1"/>
    <property type="molecule type" value="Transcribed_RNA"/>
</dbReference>
<feature type="transmembrane region" description="Helical" evidence="6">
    <location>
        <begin position="341"/>
        <end position="358"/>
    </location>
</feature>
<accession>A0A034WLH9</accession>
<comment type="subcellular location">
    <subcellularLocation>
        <location evidence="1">Membrane</location>
        <topology evidence="1">Multi-pass membrane protein</topology>
    </subcellularLocation>
</comment>
<evidence type="ECO:0000256" key="1">
    <source>
        <dbReference type="ARBA" id="ARBA00004141"/>
    </source>
</evidence>
<dbReference type="Pfam" id="PF00939">
    <property type="entry name" value="Na_sulph_symp"/>
    <property type="match status" value="1"/>
</dbReference>
<feature type="transmembrane region" description="Helical" evidence="6">
    <location>
        <begin position="310"/>
        <end position="329"/>
    </location>
</feature>
<dbReference type="PANTHER" id="PTHR10283">
    <property type="entry name" value="SOLUTE CARRIER FAMILY 13 MEMBER"/>
    <property type="match status" value="1"/>
</dbReference>
<feature type="transmembrane region" description="Helical" evidence="6">
    <location>
        <begin position="512"/>
        <end position="528"/>
    </location>
</feature>
<comment type="similarity">
    <text evidence="2">Belongs to the SLC13A/DASS transporter (TC 2.A.47) family. NADC subfamily.</text>
</comment>
<feature type="transmembrane region" description="Helical" evidence="6">
    <location>
        <begin position="21"/>
        <end position="41"/>
    </location>
</feature>
<dbReference type="OrthoDB" id="6493944at2759"/>
<protein>
    <submittedName>
        <fullName evidence="7">Protein I'm not dead yet</fullName>
    </submittedName>
</protein>
<feature type="transmembrane region" description="Helical" evidence="6">
    <location>
        <begin position="242"/>
        <end position="263"/>
    </location>
</feature>
<evidence type="ECO:0000256" key="2">
    <source>
        <dbReference type="ARBA" id="ARBA00006772"/>
    </source>
</evidence>
<evidence type="ECO:0000256" key="6">
    <source>
        <dbReference type="SAM" id="Phobius"/>
    </source>
</evidence>
<sequence>MEDEKENSCPRMYGHLCKFHWRGIVLIVTPILLLPIIVPGYERPLRCLYVFSLMSIYWLTTAVPLQVTGLLPFVLLPFLGLMDSTPTCKQYFTVPLAIFIGGAIVGLSIESSNLGKRVALGLLTMLGVSPKRIILTLILTTGFFSMWMQNTITTAMMLPLVKAVLEEFEAGGLRIKEDKRPEQDEENRESSHIATGYYLAVCYSATIGGCASLIGTSTNIATKGIYENLFVNTTDVIDFPKALAYNVPWVLVALVLLYFTLLMTHFGLCRPKSATGAALSSFTKSSNEVTTAVKQKFEDMGPMSIHEIQVAIISILMIFLLTFQSPGIITGWADPMNKKGFIKGATPMIAVVVMLFYFPARYTFFKLCCGKGPFPPSAEKPLLSWKYVNNNFPWGIVFVLGSGFALSKTFIESGLSLWLADKVSAFNGLPLPVLQLFSLLVSAFLTTFTLNTGVCNIVVPIISEIARNAKTHPLNLVYPAGLGCCVAFLLPISTPPNALVAEQANISWKKMFVAGLIPTFTTITLIYLNSISWHFIVFPATKDYPAWADLQKK</sequence>
<feature type="transmembrane region" description="Helical" evidence="6">
    <location>
        <begin position="431"/>
        <end position="462"/>
    </location>
</feature>
<evidence type="ECO:0000313" key="7">
    <source>
        <dbReference type="EMBL" id="JAC55010.1"/>
    </source>
</evidence>